<comment type="caution">
    <text evidence="1">The sequence shown here is derived from an EMBL/GenBank/DDBJ whole genome shotgun (WGS) entry which is preliminary data.</text>
</comment>
<sequence>MAHANIRSLLDEVLATRGFNHPRIDISDISSEGANYTSALYTVTVKEDEELKLFVKVAVVGEELRELMKATTLYSTEQLVYTKLVNIFSALEDKHGISGDDKYVFPEFIGCNPNVGEETVILEDLIAKGYHVYSRFKSVDWEYASSAVKSLAKFHALSFAFQKDNPEEFNVVVEKFKYVNTDDSDDENLKGLWKKILESTVKVLKNDENKEKMLNFLMQPKAREDYMTFRRPLSVVVLAHGDYRTSNLLFKKDQNGTVKTVAVDYQTVHSGCPVVDLLYFIVTGTDEAFRREHYDQLVDLYHQELGLALNRMKMDVNEVYPRVVYEKELKEMMPCALRYAVVILPMVTVEVENAPQVAGATGGDLFAVAPNELFAQRLNGIVGDFVRWGVL</sequence>
<protein>
    <submittedName>
        <fullName evidence="1">Uncharacterized protein</fullName>
    </submittedName>
</protein>
<evidence type="ECO:0000313" key="1">
    <source>
        <dbReference type="EMBL" id="KAJ0174363.1"/>
    </source>
</evidence>
<accession>A0ACC1CRP7</accession>
<organism evidence="1 2">
    <name type="scientific">Dendrolimus kikuchii</name>
    <dbReference type="NCBI Taxonomy" id="765133"/>
    <lineage>
        <taxon>Eukaryota</taxon>
        <taxon>Metazoa</taxon>
        <taxon>Ecdysozoa</taxon>
        <taxon>Arthropoda</taxon>
        <taxon>Hexapoda</taxon>
        <taxon>Insecta</taxon>
        <taxon>Pterygota</taxon>
        <taxon>Neoptera</taxon>
        <taxon>Endopterygota</taxon>
        <taxon>Lepidoptera</taxon>
        <taxon>Glossata</taxon>
        <taxon>Ditrysia</taxon>
        <taxon>Bombycoidea</taxon>
        <taxon>Lasiocampidae</taxon>
        <taxon>Dendrolimus</taxon>
    </lineage>
</organism>
<proteinExistence type="predicted"/>
<reference evidence="1 2" key="1">
    <citation type="journal article" date="2021" name="Front. Genet.">
        <title>Chromosome-Level Genome Assembly Reveals Significant Gene Expansion in the Toll and IMD Signaling Pathways of Dendrolimus kikuchii.</title>
        <authorList>
            <person name="Zhou J."/>
            <person name="Wu P."/>
            <person name="Xiong Z."/>
            <person name="Liu N."/>
            <person name="Zhao N."/>
            <person name="Ji M."/>
            <person name="Qiu Y."/>
            <person name="Yang B."/>
        </authorList>
    </citation>
    <scope>NUCLEOTIDE SEQUENCE [LARGE SCALE GENOMIC DNA]</scope>
    <source>
        <strain evidence="1">Ann1</strain>
    </source>
</reference>
<evidence type="ECO:0000313" key="2">
    <source>
        <dbReference type="Proteomes" id="UP000824533"/>
    </source>
</evidence>
<name>A0ACC1CRP7_9NEOP</name>
<dbReference type="EMBL" id="CM034404">
    <property type="protein sequence ID" value="KAJ0174363.1"/>
    <property type="molecule type" value="Genomic_DNA"/>
</dbReference>
<gene>
    <name evidence="1" type="ORF">K1T71_010509</name>
</gene>
<keyword evidence="2" id="KW-1185">Reference proteome</keyword>
<dbReference type="Proteomes" id="UP000824533">
    <property type="component" value="Linkage Group LG18"/>
</dbReference>